<name>A0A953LD43_9BACT</name>
<dbReference type="RefSeq" id="WP_222581725.1">
    <property type="nucleotide sequence ID" value="NZ_JAHVHU010000025.1"/>
</dbReference>
<dbReference type="Proteomes" id="UP000753961">
    <property type="component" value="Unassembled WGS sequence"/>
</dbReference>
<accession>A0A953LD43</accession>
<sequence>MAQKKKSGILFLLGAAVGAAAGYYLNSESGRKLRTETSNKANELAEKAEARTKEGIHQFKSGFDSAVEKSKEAISEASETVKERLARLEGKSENILETAENAYQRGAEEARSRINQKASEIEDLLETKKG</sequence>
<protein>
    <submittedName>
        <fullName evidence="2">YtxH domain-containing protein</fullName>
    </submittedName>
</protein>
<evidence type="ECO:0000313" key="3">
    <source>
        <dbReference type="Proteomes" id="UP000753961"/>
    </source>
</evidence>
<dbReference type="EMBL" id="JAHVHU010000025">
    <property type="protein sequence ID" value="MBY5960176.1"/>
    <property type="molecule type" value="Genomic_DNA"/>
</dbReference>
<gene>
    <name evidence="2" type="ORF">KUV50_18630</name>
</gene>
<dbReference type="Gene3D" id="1.20.120.20">
    <property type="entry name" value="Apolipoprotein"/>
    <property type="match status" value="1"/>
</dbReference>
<comment type="caution">
    <text evidence="2">The sequence shown here is derived from an EMBL/GenBank/DDBJ whole genome shotgun (WGS) entry which is preliminary data.</text>
</comment>
<proteinExistence type="predicted"/>
<evidence type="ECO:0000256" key="1">
    <source>
        <dbReference type="SAM" id="Coils"/>
    </source>
</evidence>
<evidence type="ECO:0000313" key="2">
    <source>
        <dbReference type="EMBL" id="MBY5960176.1"/>
    </source>
</evidence>
<dbReference type="Pfam" id="PF12732">
    <property type="entry name" value="YtxH"/>
    <property type="match status" value="1"/>
</dbReference>
<keyword evidence="3" id="KW-1185">Reference proteome</keyword>
<keyword evidence="1" id="KW-0175">Coiled coil</keyword>
<organism evidence="2 3">
    <name type="scientific">Membranihabitans marinus</name>
    <dbReference type="NCBI Taxonomy" id="1227546"/>
    <lineage>
        <taxon>Bacteria</taxon>
        <taxon>Pseudomonadati</taxon>
        <taxon>Bacteroidota</taxon>
        <taxon>Saprospiria</taxon>
        <taxon>Saprospirales</taxon>
        <taxon>Saprospiraceae</taxon>
        <taxon>Membranihabitans</taxon>
    </lineage>
</organism>
<feature type="coiled-coil region" evidence="1">
    <location>
        <begin position="71"/>
        <end position="127"/>
    </location>
</feature>
<dbReference type="AlphaFoldDB" id="A0A953LD43"/>
<dbReference type="InterPro" id="IPR024623">
    <property type="entry name" value="YtxH"/>
</dbReference>
<reference evidence="2" key="1">
    <citation type="submission" date="2021-06" db="EMBL/GenBank/DDBJ databases">
        <title>44 bacteria genomes isolated from Dapeng, Shenzhen.</title>
        <authorList>
            <person name="Zheng W."/>
            <person name="Yu S."/>
            <person name="Huang Y."/>
        </authorList>
    </citation>
    <scope>NUCLEOTIDE SEQUENCE</scope>
    <source>
        <strain evidence="2">DP5N28-2</strain>
    </source>
</reference>